<name>B0DRU4_LACBS</name>
<proteinExistence type="predicted"/>
<gene>
    <name evidence="1" type="ORF">LACBIDRAFT_332174</name>
</gene>
<dbReference type="GeneID" id="6082343"/>
<dbReference type="HOGENOM" id="CLU_1555518_0_0_1"/>
<dbReference type="EMBL" id="DS547129">
    <property type="protein sequence ID" value="EDR02670.1"/>
    <property type="molecule type" value="Genomic_DNA"/>
</dbReference>
<keyword evidence="2" id="KW-1185">Reference proteome</keyword>
<dbReference type="InParanoid" id="B0DRU4"/>
<evidence type="ECO:0000313" key="1">
    <source>
        <dbReference type="EMBL" id="EDR02670.1"/>
    </source>
</evidence>
<dbReference type="AlphaFoldDB" id="B0DRU4"/>
<evidence type="ECO:0000313" key="2">
    <source>
        <dbReference type="Proteomes" id="UP000001194"/>
    </source>
</evidence>
<dbReference type="KEGG" id="lbc:LACBIDRAFT_332174"/>
<accession>B0DRU4</accession>
<protein>
    <submittedName>
        <fullName evidence="1">Predicted protein</fullName>
    </submittedName>
</protein>
<reference evidence="1 2" key="1">
    <citation type="journal article" date="2008" name="Nature">
        <title>The genome of Laccaria bicolor provides insights into mycorrhizal symbiosis.</title>
        <authorList>
            <person name="Martin F."/>
            <person name="Aerts A."/>
            <person name="Ahren D."/>
            <person name="Brun A."/>
            <person name="Danchin E.G.J."/>
            <person name="Duchaussoy F."/>
            <person name="Gibon J."/>
            <person name="Kohler A."/>
            <person name="Lindquist E."/>
            <person name="Pereda V."/>
            <person name="Salamov A."/>
            <person name="Shapiro H.J."/>
            <person name="Wuyts J."/>
            <person name="Blaudez D."/>
            <person name="Buee M."/>
            <person name="Brokstein P."/>
            <person name="Canbaeck B."/>
            <person name="Cohen D."/>
            <person name="Courty P.E."/>
            <person name="Coutinho P.M."/>
            <person name="Delaruelle C."/>
            <person name="Detter J.C."/>
            <person name="Deveau A."/>
            <person name="DiFazio S."/>
            <person name="Duplessis S."/>
            <person name="Fraissinet-Tachet L."/>
            <person name="Lucic E."/>
            <person name="Frey-Klett P."/>
            <person name="Fourrey C."/>
            <person name="Feussner I."/>
            <person name="Gay G."/>
            <person name="Grimwood J."/>
            <person name="Hoegger P.J."/>
            <person name="Jain P."/>
            <person name="Kilaru S."/>
            <person name="Labbe J."/>
            <person name="Lin Y.C."/>
            <person name="Legue V."/>
            <person name="Le Tacon F."/>
            <person name="Marmeisse R."/>
            <person name="Melayah D."/>
            <person name="Montanini B."/>
            <person name="Muratet M."/>
            <person name="Nehls U."/>
            <person name="Niculita-Hirzel H."/>
            <person name="Oudot-Le Secq M.P."/>
            <person name="Peter M."/>
            <person name="Quesneville H."/>
            <person name="Rajashekar B."/>
            <person name="Reich M."/>
            <person name="Rouhier N."/>
            <person name="Schmutz J."/>
            <person name="Yin T."/>
            <person name="Chalot M."/>
            <person name="Henrissat B."/>
            <person name="Kuees U."/>
            <person name="Lucas S."/>
            <person name="Van de Peer Y."/>
            <person name="Podila G.K."/>
            <person name="Polle A."/>
            <person name="Pukkila P.J."/>
            <person name="Richardson P.M."/>
            <person name="Rouze P."/>
            <person name="Sanders I.R."/>
            <person name="Stajich J.E."/>
            <person name="Tunlid A."/>
            <person name="Tuskan G."/>
            <person name="Grigoriev I.V."/>
        </authorList>
    </citation>
    <scope>NUCLEOTIDE SEQUENCE [LARGE SCALE GENOMIC DNA]</scope>
    <source>
        <strain evidence="2">S238N-H82 / ATCC MYA-4686</strain>
    </source>
</reference>
<dbReference type="RefSeq" id="XP_001886714.1">
    <property type="nucleotide sequence ID" value="XM_001886679.1"/>
</dbReference>
<organism evidence="2">
    <name type="scientific">Laccaria bicolor (strain S238N-H82 / ATCC MYA-4686)</name>
    <name type="common">Bicoloured deceiver</name>
    <name type="synonym">Laccaria laccata var. bicolor</name>
    <dbReference type="NCBI Taxonomy" id="486041"/>
    <lineage>
        <taxon>Eukaryota</taxon>
        <taxon>Fungi</taxon>
        <taxon>Dikarya</taxon>
        <taxon>Basidiomycota</taxon>
        <taxon>Agaricomycotina</taxon>
        <taxon>Agaricomycetes</taxon>
        <taxon>Agaricomycetidae</taxon>
        <taxon>Agaricales</taxon>
        <taxon>Agaricineae</taxon>
        <taxon>Hydnangiaceae</taxon>
        <taxon>Laccaria</taxon>
    </lineage>
</organism>
<dbReference type="Proteomes" id="UP000001194">
    <property type="component" value="Unassembled WGS sequence"/>
</dbReference>
<sequence length="172" mass="19012">MIVCDFTGAPFAGPYCSFVGVTIINAVGSVAQSNGAVTGRERISGKQILASSTVARDRARTTKQASALTVNVFKERARLMSGRSFMLQPSPDSSYPRTGVPLCGDWRRWRGGGETYAITLTWFRARHGGFVSNRLRHHSKLYQLICLELLDGHIHPQPAFHISSFLIVTRLF</sequence>